<dbReference type="PANTHER" id="PTHR47025:SF9">
    <property type="entry name" value="PROTEIN, PUTATIVE-RELATED"/>
    <property type="match status" value="1"/>
</dbReference>
<keyword evidence="2" id="KW-0539">Nucleus</keyword>
<dbReference type="AlphaFoldDB" id="A0ABD3AL09"/>
<name>A0ABD3AL09_9GENT</name>
<keyword evidence="5" id="KW-1185">Reference proteome</keyword>
<organism evidence="4 5">
    <name type="scientific">Cinchona calisaya</name>
    <dbReference type="NCBI Taxonomy" id="153742"/>
    <lineage>
        <taxon>Eukaryota</taxon>
        <taxon>Viridiplantae</taxon>
        <taxon>Streptophyta</taxon>
        <taxon>Embryophyta</taxon>
        <taxon>Tracheophyta</taxon>
        <taxon>Spermatophyta</taxon>
        <taxon>Magnoliopsida</taxon>
        <taxon>eudicotyledons</taxon>
        <taxon>Gunneridae</taxon>
        <taxon>Pentapetalae</taxon>
        <taxon>asterids</taxon>
        <taxon>lamiids</taxon>
        <taxon>Gentianales</taxon>
        <taxon>Rubiaceae</taxon>
        <taxon>Cinchonoideae</taxon>
        <taxon>Cinchoneae</taxon>
        <taxon>Cinchona</taxon>
    </lineage>
</organism>
<reference evidence="4 5" key="1">
    <citation type="submission" date="2024-11" db="EMBL/GenBank/DDBJ databases">
        <title>A near-complete genome assembly of Cinchona calisaya.</title>
        <authorList>
            <person name="Lian D.C."/>
            <person name="Zhao X.W."/>
            <person name="Wei L."/>
        </authorList>
    </citation>
    <scope>NUCLEOTIDE SEQUENCE [LARGE SCALE GENOMIC DNA]</scope>
    <source>
        <tissue evidence="4">Nenye</tissue>
    </source>
</reference>
<accession>A0ABD3AL09</accession>
<feature type="domain" description="Tify" evidence="3">
    <location>
        <begin position="451"/>
        <end position="505"/>
    </location>
</feature>
<comment type="caution">
    <text evidence="4">The sequence shown here is derived from an EMBL/GenBank/DDBJ whole genome shotgun (WGS) entry which is preliminary data.</text>
</comment>
<gene>
    <name evidence="4" type="ORF">ACH5RR_005371</name>
</gene>
<dbReference type="EMBL" id="JBJUIK010000003">
    <property type="protein sequence ID" value="KAL3531850.1"/>
    <property type="molecule type" value="Genomic_DNA"/>
</dbReference>
<proteinExistence type="predicted"/>
<comment type="subcellular location">
    <subcellularLocation>
        <location evidence="1">Nucleus</location>
    </subcellularLocation>
</comment>
<evidence type="ECO:0000256" key="1">
    <source>
        <dbReference type="ARBA" id="ARBA00004123"/>
    </source>
</evidence>
<sequence length="558" mass="61572">MAYNTSSVTEPTHSHQWFVDSVEAELFPNKKQAVEVPNSNSFSGFQNSSISHWGNSSTFHPVANQFTERLFDPDIARTISFGEKNVPSVDLGNINLQRNDIEDSVESDFSFGLSISNSLEDPRTGFNFGGIRRVKVSQVKDTENLIPLFGNTYSREDCSSVSVPHDFGKADDTSVSMGLSFGKGDNSMISIGTSFIREDSNFITMDQPHTNHGSDETLISPVYKENSIMVPLNETLNKDEHDIAKGARTFESFDRNNGAVSQSLSMNNAVVSIGLPFSMDGSNIVPIGETFNNGADIAACVDHSYNKSKDSCISMSKSYNEIDDHNLSMASTCGKGESKIISFGGIADDDLNTSERLICSYDLLMGQTSVQKSETVKRKVSAVSNGDALIKAAQVTTPSEFFPKKKEEQKVTRKPPPNNFPSNVRSLLSTGILDGVPVKYIAWSREKELRGTIKGSGYLCSCASCNYSKVINAYEFERHAGSKTKHPNNHIYFENGKTVYGIVQELRNTPQNLLFEVIQVVTGSPINQKSFRLWKESFLAATRELQRIYGKEEGKQLS</sequence>
<evidence type="ECO:0000313" key="5">
    <source>
        <dbReference type="Proteomes" id="UP001630127"/>
    </source>
</evidence>
<dbReference type="PANTHER" id="PTHR47025">
    <property type="entry name" value="AUTOIMMUNE REGULATOR"/>
    <property type="match status" value="1"/>
</dbReference>
<dbReference type="InterPro" id="IPR032308">
    <property type="entry name" value="TDBD"/>
</dbReference>
<protein>
    <recommendedName>
        <fullName evidence="3">Tify domain-containing protein</fullName>
    </recommendedName>
</protein>
<dbReference type="Proteomes" id="UP001630127">
    <property type="component" value="Unassembled WGS sequence"/>
</dbReference>
<dbReference type="Pfam" id="PF16135">
    <property type="entry name" value="TDBD"/>
    <property type="match status" value="1"/>
</dbReference>
<evidence type="ECO:0000259" key="3">
    <source>
        <dbReference type="Pfam" id="PF16135"/>
    </source>
</evidence>
<evidence type="ECO:0000313" key="4">
    <source>
        <dbReference type="EMBL" id="KAL3531850.1"/>
    </source>
</evidence>
<evidence type="ECO:0000256" key="2">
    <source>
        <dbReference type="ARBA" id="ARBA00023242"/>
    </source>
</evidence>
<dbReference type="GO" id="GO:0005634">
    <property type="term" value="C:nucleus"/>
    <property type="evidence" value="ECO:0007669"/>
    <property type="project" value="UniProtKB-SubCell"/>
</dbReference>